<keyword evidence="1" id="KW-1133">Transmembrane helix</keyword>
<feature type="domain" description="B box-type" evidence="2">
    <location>
        <begin position="1"/>
        <end position="27"/>
    </location>
</feature>
<keyword evidence="1" id="KW-0472">Membrane</keyword>
<dbReference type="GO" id="GO:0008270">
    <property type="term" value="F:zinc ion binding"/>
    <property type="evidence" value="ECO:0007669"/>
    <property type="project" value="InterPro"/>
</dbReference>
<dbReference type="PROSITE" id="PS50119">
    <property type="entry name" value="ZF_BBOX"/>
    <property type="match status" value="1"/>
</dbReference>
<proteinExistence type="predicted"/>
<dbReference type="KEGG" id="lhf:JCM16775_2214"/>
<evidence type="ECO:0000259" key="2">
    <source>
        <dbReference type="PROSITE" id="PS50119"/>
    </source>
</evidence>
<dbReference type="OrthoDB" id="82335at2"/>
<gene>
    <name evidence="3" type="ORF">JCM16775_2214</name>
</gene>
<evidence type="ECO:0000313" key="3">
    <source>
        <dbReference type="EMBL" id="BBM39497.1"/>
    </source>
</evidence>
<evidence type="ECO:0000256" key="1">
    <source>
        <dbReference type="SAM" id="Phobius"/>
    </source>
</evidence>
<accession>A0A510JJQ1</accession>
<dbReference type="Proteomes" id="UP000321892">
    <property type="component" value="Chromosome"/>
</dbReference>
<sequence length="161" mass="17870">MKCFYHHDKDAHVICKNCNKAICTDCTVDIRGEMYCPDCFSNLIAYQEKYLSKLKMVYIVGGIIAAVVFFSFVGKNFEGALLLAIWFGSAPIGLFASKNAPSPYVPVSMEGLGKLLLMKLGIALIFGPIFAIISIFNYLNTSKTVQENKALLEQIMSHQAR</sequence>
<evidence type="ECO:0000313" key="4">
    <source>
        <dbReference type="Proteomes" id="UP000321892"/>
    </source>
</evidence>
<dbReference type="AlphaFoldDB" id="A0A510JJQ1"/>
<feature type="transmembrane region" description="Helical" evidence="1">
    <location>
        <begin position="56"/>
        <end position="73"/>
    </location>
</feature>
<name>A0A510JJQ1_9FUSO</name>
<feature type="transmembrane region" description="Helical" evidence="1">
    <location>
        <begin position="80"/>
        <end position="96"/>
    </location>
</feature>
<feature type="transmembrane region" description="Helical" evidence="1">
    <location>
        <begin position="116"/>
        <end position="139"/>
    </location>
</feature>
<protein>
    <recommendedName>
        <fullName evidence="2">B box-type domain-containing protein</fullName>
    </recommendedName>
</protein>
<reference evidence="3 4" key="1">
    <citation type="submission" date="2019-07" db="EMBL/GenBank/DDBJ databases">
        <title>Complete Genome Sequence of Leptotrichia hofstadii Strain JCM16775.</title>
        <authorList>
            <person name="Watanabe S."/>
            <person name="Cui L."/>
        </authorList>
    </citation>
    <scope>NUCLEOTIDE SEQUENCE [LARGE SCALE GENOMIC DNA]</scope>
    <source>
        <strain evidence="3 4">JCM16775</strain>
    </source>
</reference>
<dbReference type="InterPro" id="IPR000315">
    <property type="entry name" value="Znf_B-box"/>
</dbReference>
<keyword evidence="1" id="KW-0812">Transmembrane</keyword>
<organism evidence="3 4">
    <name type="scientific">Leptotrichia hofstadii</name>
    <dbReference type="NCBI Taxonomy" id="157688"/>
    <lineage>
        <taxon>Bacteria</taxon>
        <taxon>Fusobacteriati</taxon>
        <taxon>Fusobacteriota</taxon>
        <taxon>Fusobacteriia</taxon>
        <taxon>Fusobacteriales</taxon>
        <taxon>Leptotrichiaceae</taxon>
        <taxon>Leptotrichia</taxon>
    </lineage>
</organism>
<dbReference type="CDD" id="cd19756">
    <property type="entry name" value="Bbox2"/>
    <property type="match status" value="1"/>
</dbReference>
<dbReference type="RefSeq" id="WP_006804977.1">
    <property type="nucleotide sequence ID" value="NZ_AP019823.1"/>
</dbReference>
<keyword evidence="4" id="KW-1185">Reference proteome</keyword>
<dbReference type="EMBL" id="AP019823">
    <property type="protein sequence ID" value="BBM39497.1"/>
    <property type="molecule type" value="Genomic_DNA"/>
</dbReference>